<proteinExistence type="predicted"/>
<dbReference type="AlphaFoldDB" id="A0A3A1QSN8"/>
<organism evidence="1 2">
    <name type="scientific">Bacillus salacetis</name>
    <dbReference type="NCBI Taxonomy" id="2315464"/>
    <lineage>
        <taxon>Bacteria</taxon>
        <taxon>Bacillati</taxon>
        <taxon>Bacillota</taxon>
        <taxon>Bacilli</taxon>
        <taxon>Bacillales</taxon>
        <taxon>Bacillaceae</taxon>
        <taxon>Bacillus</taxon>
    </lineage>
</organism>
<name>A0A3A1QSN8_9BACI</name>
<dbReference type="EMBL" id="QXIR01000026">
    <property type="protein sequence ID" value="RIW30407.1"/>
    <property type="molecule type" value="Genomic_DNA"/>
</dbReference>
<dbReference type="Proteomes" id="UP000265801">
    <property type="component" value="Unassembled WGS sequence"/>
</dbReference>
<keyword evidence="2" id="KW-1185">Reference proteome</keyword>
<accession>A0A3A1QSN8</accession>
<evidence type="ECO:0000313" key="1">
    <source>
        <dbReference type="EMBL" id="RIW30407.1"/>
    </source>
</evidence>
<dbReference type="RefSeq" id="WP_119548491.1">
    <property type="nucleotide sequence ID" value="NZ_QXIR01000026.1"/>
</dbReference>
<dbReference type="InterPro" id="IPR024250">
    <property type="entry name" value="DUF2711"/>
</dbReference>
<dbReference type="Pfam" id="PF10924">
    <property type="entry name" value="DUF2711"/>
    <property type="match status" value="1"/>
</dbReference>
<sequence>MKFFYPLGDDSEKDPLLNELPDQYKFAASLFFPFVKMPDGWKSEESYGHHAYYPIREDIFKYGKPIVWEDLRKKCGFSSMAEMSIAATALLTGCMGRELYRRPDLMNRLENVLEEDVYTPFEDSISILLIDALIKVLVSKGAKRLRYHTLYDEQGICEIEEIDLEAKLTLCSDPITITDENEDFVLSCFFDEWAVKFFAKEDATNVLAENGLEGIIFTDKTPIVWENHPYHVIKNTT</sequence>
<protein>
    <submittedName>
        <fullName evidence="1">DUF2711 family protein</fullName>
    </submittedName>
</protein>
<evidence type="ECO:0000313" key="2">
    <source>
        <dbReference type="Proteomes" id="UP000265801"/>
    </source>
</evidence>
<dbReference type="OrthoDB" id="2924040at2"/>
<gene>
    <name evidence="1" type="ORF">D3H55_16875</name>
</gene>
<reference evidence="1 2" key="1">
    <citation type="submission" date="2018-09" db="EMBL/GenBank/DDBJ databases">
        <title>Bacillus saliacetes sp. nov., isolated from Thai shrimp paste (Ka-pi).</title>
        <authorList>
            <person name="Daroonpunt R."/>
            <person name="Tanasupawat S."/>
            <person name="Yiamsombut S."/>
        </authorList>
    </citation>
    <scope>NUCLEOTIDE SEQUENCE [LARGE SCALE GENOMIC DNA]</scope>
    <source>
        <strain evidence="1 2">SKP7-4</strain>
    </source>
</reference>
<comment type="caution">
    <text evidence="1">The sequence shown here is derived from an EMBL/GenBank/DDBJ whole genome shotgun (WGS) entry which is preliminary data.</text>
</comment>